<organism evidence="3 4">
    <name type="scientific">Arachidicoccus ginsenosidivorans</name>
    <dbReference type="NCBI Taxonomy" id="496057"/>
    <lineage>
        <taxon>Bacteria</taxon>
        <taxon>Pseudomonadati</taxon>
        <taxon>Bacteroidota</taxon>
        <taxon>Chitinophagia</taxon>
        <taxon>Chitinophagales</taxon>
        <taxon>Chitinophagaceae</taxon>
        <taxon>Arachidicoccus</taxon>
    </lineage>
</organism>
<sequence length="351" mass="39749">MKNQHILFYLLLGSLLTTAVSCSKVLDRKPQDSISDLNYWQTADELKLYCNNFYPELYVPDQFADDQSDNCVPNSPNSWLYGLTTVPSSGGGWAYTDWAYIRSANYFLTHYQTATGSVEEIDEYLGEIHFFRAYEYFNKVKSFGDVPWINKDLNVNDSSFLYAPRTDRKIVTDSIIADLKIAVAKLPLPDQVELGRLHKYAAEQMLARVCLYEGTWMKYRNQSGWETYLDQAAAAAKDIMDNGGYSIYKPEAAYYYKAGDLVDAKTNTVATQDYPLSYKEQFIQEDLTKNPECVLPKIYRLDQLTSKLSRSVNESGTGVSKDLIDAFLCADGKPIALSSLYKGDDSASVEF</sequence>
<dbReference type="PROSITE" id="PS51257">
    <property type="entry name" value="PROKAR_LIPOPROTEIN"/>
    <property type="match status" value="1"/>
</dbReference>
<dbReference type="RefSeq" id="WP_146779678.1">
    <property type="nucleotide sequence ID" value="NZ_CP042434.1"/>
</dbReference>
<evidence type="ECO:0000256" key="1">
    <source>
        <dbReference type="SAM" id="SignalP"/>
    </source>
</evidence>
<keyword evidence="1" id="KW-0732">Signal</keyword>
<dbReference type="KEGG" id="agi:FSB73_00490"/>
<name>A0A5B8VG08_9BACT</name>
<dbReference type="InterPro" id="IPR033985">
    <property type="entry name" value="SusD-like_N"/>
</dbReference>
<dbReference type="Pfam" id="PF14322">
    <property type="entry name" value="SusD-like_3"/>
    <property type="match status" value="1"/>
</dbReference>
<accession>A0A5B8VG08</accession>
<evidence type="ECO:0000313" key="3">
    <source>
        <dbReference type="EMBL" id="QEC70414.1"/>
    </source>
</evidence>
<reference evidence="3 4" key="1">
    <citation type="journal article" date="2017" name="Int. J. Syst. Evol. Microbiol.">
        <title>Arachidicoccus ginsenosidivorans sp. nov., with ginsenoside-converting activity isolated from ginseng cultivating soil.</title>
        <authorList>
            <person name="Siddiqi M.Z."/>
            <person name="Aslam Z."/>
            <person name="Im W.T."/>
        </authorList>
    </citation>
    <scope>NUCLEOTIDE SEQUENCE [LARGE SCALE GENOMIC DNA]</scope>
    <source>
        <strain evidence="3 4">Gsoil 809</strain>
    </source>
</reference>
<keyword evidence="4" id="KW-1185">Reference proteome</keyword>
<proteinExistence type="predicted"/>
<dbReference type="Gene3D" id="1.25.40.390">
    <property type="match status" value="1"/>
</dbReference>
<gene>
    <name evidence="3" type="ORF">FSB73_00490</name>
</gene>
<dbReference type="AlphaFoldDB" id="A0A5B8VG08"/>
<dbReference type="OrthoDB" id="5694214at2"/>
<evidence type="ECO:0000313" key="4">
    <source>
        <dbReference type="Proteomes" id="UP000321291"/>
    </source>
</evidence>
<dbReference type="SUPFAM" id="SSF48452">
    <property type="entry name" value="TPR-like"/>
    <property type="match status" value="1"/>
</dbReference>
<feature type="chain" id="PRO_5023092512" description="SusD-like N-terminal domain-containing protein" evidence="1">
    <location>
        <begin position="20"/>
        <end position="351"/>
    </location>
</feature>
<evidence type="ECO:0000259" key="2">
    <source>
        <dbReference type="Pfam" id="PF14322"/>
    </source>
</evidence>
<feature type="signal peptide" evidence="1">
    <location>
        <begin position="1"/>
        <end position="19"/>
    </location>
</feature>
<protein>
    <recommendedName>
        <fullName evidence="2">SusD-like N-terminal domain-containing protein</fullName>
    </recommendedName>
</protein>
<dbReference type="Proteomes" id="UP000321291">
    <property type="component" value="Chromosome"/>
</dbReference>
<dbReference type="EMBL" id="CP042434">
    <property type="protein sequence ID" value="QEC70414.1"/>
    <property type="molecule type" value="Genomic_DNA"/>
</dbReference>
<feature type="domain" description="SusD-like N-terminal" evidence="2">
    <location>
        <begin position="99"/>
        <end position="211"/>
    </location>
</feature>
<dbReference type="InterPro" id="IPR011990">
    <property type="entry name" value="TPR-like_helical_dom_sf"/>
</dbReference>